<dbReference type="Pfam" id="PF03914">
    <property type="entry name" value="CBF"/>
    <property type="match status" value="1"/>
</dbReference>
<proteinExistence type="inferred from homology"/>
<sequence length="1055" mass="118212">MESLPSLNLSSLRDKIANKLTGEKPKAKGGKQAASAKQTNPNQKAPKPAEKSSKPVAKPQAKTAANLTEQDDVLRREALELGATEEDLKLLNGLSDHDDLSEEEFEDDGKSGDGLQSDVSKFMKELGLDGTIPDVVSDVEEEEEAEVEPEIESEAEVQQSDEEDPVQESDKSEEPEKLSQPPQQEDFKKKSGKVTELQNVITDKLVVPARNDWYNVELPPAPDAERLTQHEIDSLYKKAERIVQEENDVYAGEFAKSSSQKRFLSQVLTSGTLNDKISALTLLVQEAPLHNTKAIANLIGMCEKKARTAALQSITAVVDLMVNGVLPDRKLRYFKNQPLSNSLSKTQLAIFYFEDFLKKEFFKLISILEILSHDTIVHVRTKTVGYIFELLKAKPEQEANLLRLGVNKLGDIDNKVSSKTSYQVLQLEQQHPAMKKIIVDAVIDILFRKKNEHHAMYYSVLTLNQTILTRREEELANSLCRAYFSIFEKLLLETDPENISTIKATEVKDKKRRNAKKGKKGGKSVKSDKSDVEIAEEKNSKLFSAVLTGLNRSFPFSNLPLDVFESHLEALFKITHSTNFNTSVQALILIHSVTSKKGLGGDRYYRTLYESLLDTRLLTSSKQGIYLNLLFKSIKEDTDKARVFAFVKRICQICLHWLNIGTVAGMVYLLIELEKSIPEIRNLFLNAPNEKDEEAESGDEQDGESSETKTAVKTESIADAYDPKQRDPRFANAGKSSLWENDFFLNHYHPTVALYASSLLEGDATEMGKPDLGLYTLAHFLDKFVYRNAKQKPVSRGSSIMQPLGGAHTGALLVKSSNRSAMGGDGVPVNTRDWIHKRVEDVKPEDLFFHQYFSNKQSKMASSKFDREVNEKAQQDDEGSDLDDDQVWQALVKSNPDVEGDDEDEVDFSEDDVSGLSDMEMSDDDDDDEELANISVGDEDEDDEDDENEEGLYALNEADLSDDIEDGAEVSEGSEDSDAELQELMKGDSDDELDSEEIDFGSDDDEEEDSEPEKPKSNKRSRADDDKKSKRQKVKELPLFASADDYAEYLQSDSE</sequence>
<dbReference type="EMBL" id="HG793130">
    <property type="protein sequence ID" value="CDK29400.1"/>
    <property type="molecule type" value="Genomic_DNA"/>
</dbReference>
<feature type="compositionally biased region" description="Acidic residues" evidence="2">
    <location>
        <begin position="920"/>
        <end position="950"/>
    </location>
</feature>
<dbReference type="InterPro" id="IPR005612">
    <property type="entry name" value="CCAAT-binding_factor"/>
</dbReference>
<gene>
    <name evidence="4" type="ORF">KUCA_T00005388001</name>
</gene>
<feature type="region of interest" description="Disordered" evidence="2">
    <location>
        <begin position="1"/>
        <end position="194"/>
    </location>
</feature>
<dbReference type="RefSeq" id="XP_022461387.1">
    <property type="nucleotide sequence ID" value="XM_022600580.1"/>
</dbReference>
<feature type="compositionally biased region" description="Acidic residues" evidence="2">
    <location>
        <begin position="989"/>
        <end position="1011"/>
    </location>
</feature>
<feature type="region of interest" description="Disordered" evidence="2">
    <location>
        <begin position="511"/>
        <end position="530"/>
    </location>
</feature>
<name>W6MXS5_9ASCO</name>
<feature type="compositionally biased region" description="Acidic residues" evidence="2">
    <location>
        <begin position="898"/>
        <end position="913"/>
    </location>
</feature>
<dbReference type="SUPFAM" id="SSF48371">
    <property type="entry name" value="ARM repeat"/>
    <property type="match status" value="1"/>
</dbReference>
<feature type="domain" description="CCAAT-binding factor" evidence="3">
    <location>
        <begin position="583"/>
        <end position="756"/>
    </location>
</feature>
<feature type="compositionally biased region" description="Basic and acidic residues" evidence="2">
    <location>
        <begin position="12"/>
        <end position="26"/>
    </location>
</feature>
<dbReference type="AlphaFoldDB" id="W6MXS5"/>
<comment type="similarity">
    <text evidence="1">Belongs to the CBF/MAK21 family.</text>
</comment>
<feature type="region of interest" description="Disordered" evidence="2">
    <location>
        <begin position="860"/>
        <end position="884"/>
    </location>
</feature>
<feature type="compositionally biased region" description="Polar residues" evidence="2">
    <location>
        <begin position="1"/>
        <end position="11"/>
    </location>
</feature>
<accession>W6MXS5</accession>
<dbReference type="GO" id="GO:0042802">
    <property type="term" value="F:identical protein binding"/>
    <property type="evidence" value="ECO:0007669"/>
    <property type="project" value="EnsemblFungi"/>
</dbReference>
<feature type="compositionally biased region" description="Basic and acidic residues" evidence="2">
    <location>
        <begin position="864"/>
        <end position="875"/>
    </location>
</feature>
<organism evidence="4 5">
    <name type="scientific">Kuraishia capsulata CBS 1993</name>
    <dbReference type="NCBI Taxonomy" id="1382522"/>
    <lineage>
        <taxon>Eukaryota</taxon>
        <taxon>Fungi</taxon>
        <taxon>Dikarya</taxon>
        <taxon>Ascomycota</taxon>
        <taxon>Saccharomycotina</taxon>
        <taxon>Pichiomycetes</taxon>
        <taxon>Pichiales</taxon>
        <taxon>Pichiaceae</taxon>
        <taxon>Kuraishia</taxon>
    </lineage>
</organism>
<feature type="compositionally biased region" description="Acidic residues" evidence="2">
    <location>
        <begin position="691"/>
        <end position="705"/>
    </location>
</feature>
<dbReference type="OrthoDB" id="28947at2759"/>
<reference evidence="4" key="1">
    <citation type="submission" date="2013-12" db="EMBL/GenBank/DDBJ databases">
        <authorList>
            <person name="Genoscope - CEA"/>
        </authorList>
    </citation>
    <scope>NUCLEOTIDE SEQUENCE</scope>
    <source>
        <strain evidence="4">CBS 1993</strain>
    </source>
</reference>
<feature type="compositionally biased region" description="Basic and acidic residues" evidence="2">
    <location>
        <begin position="1012"/>
        <end position="1028"/>
    </location>
</feature>
<feature type="region of interest" description="Disordered" evidence="2">
    <location>
        <begin position="688"/>
        <end position="718"/>
    </location>
</feature>
<evidence type="ECO:0000313" key="5">
    <source>
        <dbReference type="Proteomes" id="UP000019384"/>
    </source>
</evidence>
<feature type="compositionally biased region" description="Acidic residues" evidence="2">
    <location>
        <begin position="959"/>
        <end position="981"/>
    </location>
</feature>
<feature type="region of interest" description="Disordered" evidence="2">
    <location>
        <begin position="896"/>
        <end position="1038"/>
    </location>
</feature>
<evidence type="ECO:0000313" key="4">
    <source>
        <dbReference type="EMBL" id="CDK29400.1"/>
    </source>
</evidence>
<dbReference type="GeneID" id="34522775"/>
<evidence type="ECO:0000256" key="1">
    <source>
        <dbReference type="ARBA" id="ARBA00007797"/>
    </source>
</evidence>
<feature type="compositionally biased region" description="Basic residues" evidence="2">
    <location>
        <begin position="511"/>
        <end position="523"/>
    </location>
</feature>
<feature type="compositionally biased region" description="Acidic residues" evidence="2">
    <location>
        <begin position="137"/>
        <end position="167"/>
    </location>
</feature>
<dbReference type="InterPro" id="IPR040155">
    <property type="entry name" value="CEBPZ/Mak21-like"/>
</dbReference>
<evidence type="ECO:0000259" key="3">
    <source>
        <dbReference type="Pfam" id="PF03914"/>
    </source>
</evidence>
<dbReference type="PANTHER" id="PTHR12048">
    <property type="entry name" value="CCAAT-BINDING FACTOR-RELATED"/>
    <property type="match status" value="1"/>
</dbReference>
<dbReference type="GO" id="GO:0030690">
    <property type="term" value="C:Noc1p-Noc2p complex"/>
    <property type="evidence" value="ECO:0007669"/>
    <property type="project" value="EnsemblFungi"/>
</dbReference>
<dbReference type="STRING" id="1382522.W6MXS5"/>
<feature type="compositionally biased region" description="Basic and acidic residues" evidence="2">
    <location>
        <begin position="168"/>
        <end position="177"/>
    </location>
</feature>
<evidence type="ECO:0000256" key="2">
    <source>
        <dbReference type="SAM" id="MobiDB-lite"/>
    </source>
</evidence>
<reference evidence="4" key="2">
    <citation type="submission" date="2014-02" db="EMBL/GenBank/DDBJ databases">
        <title>Complete DNA sequence of /Kuraishia capsulata/ illustrates novel genomic features among budding yeasts (/Saccharomycotina/).</title>
        <authorList>
            <person name="Morales L."/>
            <person name="Noel B."/>
            <person name="Porcel B."/>
            <person name="Marcet-Houben M."/>
            <person name="Hullo M-F."/>
            <person name="Sacerdot C."/>
            <person name="Tekaia F."/>
            <person name="Leh-Louis V."/>
            <person name="Despons L."/>
            <person name="Khanna V."/>
            <person name="Aury J-M."/>
            <person name="Barbe V."/>
            <person name="Couloux A."/>
            <person name="Labadie K."/>
            <person name="Pelletier E."/>
            <person name="Souciet J-L."/>
            <person name="Boekhout T."/>
            <person name="Gabaldon T."/>
            <person name="Wincker P."/>
            <person name="Dujon B."/>
        </authorList>
    </citation>
    <scope>NUCLEOTIDE SEQUENCE</scope>
    <source>
        <strain evidence="4">CBS 1993</strain>
    </source>
</reference>
<dbReference type="GO" id="GO:0005730">
    <property type="term" value="C:nucleolus"/>
    <property type="evidence" value="ECO:0007669"/>
    <property type="project" value="EnsemblFungi"/>
</dbReference>
<dbReference type="Proteomes" id="UP000019384">
    <property type="component" value="Unassembled WGS sequence"/>
</dbReference>
<protein>
    <recommendedName>
        <fullName evidence="3">CCAAT-binding factor domain-containing protein</fullName>
    </recommendedName>
</protein>
<dbReference type="HOGENOM" id="CLU_003417_0_0_1"/>
<dbReference type="InterPro" id="IPR016024">
    <property type="entry name" value="ARM-type_fold"/>
</dbReference>
<keyword evidence="5" id="KW-1185">Reference proteome</keyword>
<dbReference type="GO" id="GO:0000027">
    <property type="term" value="P:ribosomal large subunit assembly"/>
    <property type="evidence" value="ECO:0007669"/>
    <property type="project" value="EnsemblFungi"/>
</dbReference>
<dbReference type="PANTHER" id="PTHR12048:SF0">
    <property type="entry name" value="CCAAT_ENHANCER-BINDING PROTEIN ZETA"/>
    <property type="match status" value="1"/>
</dbReference>